<evidence type="ECO:0000313" key="3">
    <source>
        <dbReference type="Proteomes" id="UP000198925"/>
    </source>
</evidence>
<proteinExistence type="predicted"/>
<dbReference type="AlphaFoldDB" id="A0A1G7CUC4"/>
<reference evidence="2 3" key="1">
    <citation type="submission" date="2016-10" db="EMBL/GenBank/DDBJ databases">
        <authorList>
            <person name="de Groot N.N."/>
        </authorList>
    </citation>
    <scope>NUCLEOTIDE SEQUENCE [LARGE SCALE GENOMIC DNA]</scope>
    <source>
        <strain evidence="2 3">CPCC 100156</strain>
    </source>
</reference>
<accession>A0A1G7CUC4</accession>
<sequence length="213" mass="21599">MQADAIGDAQDSANAEQRAARDQAQANLAPYMTAGTNALAPTQALLGLSGQDAANAAMANFQKSPAYDFQFNEGMRAVESSAAAQGMLHSGATLKALQARGQQLGNASFDQYYNRLLQVVGLGQNAAAGVGNTGVQTARDIAQTDASAASGMGSIYGNAAQGLGNAANTYANNSIHGDAKRNALMQPGTVTISRAGSGGYPSYETLTSGWSGG</sequence>
<protein>
    <submittedName>
        <fullName evidence="2">Uncharacterized protein</fullName>
    </submittedName>
</protein>
<gene>
    <name evidence="2" type="ORF">SAMN04487779_103521</name>
</gene>
<keyword evidence="3" id="KW-1185">Reference proteome</keyword>
<feature type="compositionally biased region" description="Low complexity" evidence="1">
    <location>
        <begin position="13"/>
        <end position="22"/>
    </location>
</feature>
<feature type="region of interest" description="Disordered" evidence="1">
    <location>
        <begin position="1"/>
        <end position="22"/>
    </location>
</feature>
<dbReference type="RefSeq" id="WP_090665158.1">
    <property type="nucleotide sequence ID" value="NZ_FMZX01000035.1"/>
</dbReference>
<dbReference type="Proteomes" id="UP000198925">
    <property type="component" value="Unassembled WGS sequence"/>
</dbReference>
<organism evidence="2 3">
    <name type="scientific">Belnapia rosea</name>
    <dbReference type="NCBI Taxonomy" id="938405"/>
    <lineage>
        <taxon>Bacteria</taxon>
        <taxon>Pseudomonadati</taxon>
        <taxon>Pseudomonadota</taxon>
        <taxon>Alphaproteobacteria</taxon>
        <taxon>Acetobacterales</taxon>
        <taxon>Roseomonadaceae</taxon>
        <taxon>Belnapia</taxon>
    </lineage>
</organism>
<name>A0A1G7CUC4_9PROT</name>
<evidence type="ECO:0000313" key="2">
    <source>
        <dbReference type="EMBL" id="SDE42360.1"/>
    </source>
</evidence>
<evidence type="ECO:0000256" key="1">
    <source>
        <dbReference type="SAM" id="MobiDB-lite"/>
    </source>
</evidence>
<dbReference type="EMBL" id="FMZX01000035">
    <property type="protein sequence ID" value="SDE42360.1"/>
    <property type="molecule type" value="Genomic_DNA"/>
</dbReference>